<dbReference type="RefSeq" id="WP_249738122.1">
    <property type="nucleotide sequence ID" value="NZ_JAKNCJ010000007.1"/>
</dbReference>
<dbReference type="InterPro" id="IPR001127">
    <property type="entry name" value="PTS_EIIA_1_perm"/>
</dbReference>
<evidence type="ECO:0000256" key="2">
    <source>
        <dbReference type="ARBA" id="ARBA00022448"/>
    </source>
</evidence>
<dbReference type="PANTHER" id="PTHR45008">
    <property type="entry name" value="PTS SYSTEM GLUCOSE-SPECIFIC EIIA COMPONENT"/>
    <property type="match status" value="1"/>
</dbReference>
<dbReference type="Pfam" id="PF00358">
    <property type="entry name" value="PTS_EIIA_1"/>
    <property type="match status" value="1"/>
</dbReference>
<evidence type="ECO:0000256" key="4">
    <source>
        <dbReference type="ARBA" id="ARBA00022679"/>
    </source>
</evidence>
<dbReference type="InterPro" id="IPR050890">
    <property type="entry name" value="PTS_EIIA_component"/>
</dbReference>
<dbReference type="EMBL" id="JAKNCJ010000007">
    <property type="protein sequence ID" value="MCL6424044.1"/>
    <property type="molecule type" value="Genomic_DNA"/>
</dbReference>
<dbReference type="NCBIfam" id="TIGR00830">
    <property type="entry name" value="PTBA"/>
    <property type="match status" value="1"/>
</dbReference>
<keyword evidence="6" id="KW-0418">Kinase</keyword>
<keyword evidence="9" id="KW-1185">Reference proteome</keyword>
<reference evidence="8" key="1">
    <citation type="submission" date="2022-02" db="EMBL/GenBank/DDBJ databases">
        <authorList>
            <person name="Lee M."/>
            <person name="Kim S.-J."/>
            <person name="Jung M.-Y."/>
        </authorList>
    </citation>
    <scope>NUCLEOTIDE SEQUENCE</scope>
    <source>
        <strain evidence="8">JHP9</strain>
    </source>
</reference>
<sequence length="175" mass="17544">MFGFKRRGAAATDSGQEAAATAGEAAQVAVLSPVTGTLVPLADVPDPVFSGGLVGPGFAVDPASGEFHAPVSGTVTMLPETLHAVGIRHDSGAEVLVHVGVDSVTLKGAGFTALCAQGQRIEAGDPILRVDLEQVRAQIPSVLTPVIITSADGFTLLGPDLGAPAGSAVMTLRPE</sequence>
<protein>
    <submittedName>
        <fullName evidence="8">PTS glucose transporter subunit IIA</fullName>
    </submittedName>
</protein>
<dbReference type="Gene3D" id="2.70.70.10">
    <property type="entry name" value="Glucose Permease (Domain IIA)"/>
    <property type="match status" value="1"/>
</dbReference>
<organism evidence="8 9">
    <name type="scientific">Brachybacterium equifaecis</name>
    <dbReference type="NCBI Taxonomy" id="2910770"/>
    <lineage>
        <taxon>Bacteria</taxon>
        <taxon>Bacillati</taxon>
        <taxon>Actinomycetota</taxon>
        <taxon>Actinomycetes</taxon>
        <taxon>Micrococcales</taxon>
        <taxon>Dermabacteraceae</taxon>
        <taxon>Brachybacterium</taxon>
    </lineage>
</organism>
<keyword evidence="3 8" id="KW-0762">Sugar transport</keyword>
<comment type="caution">
    <text evidence="8">The sequence shown here is derived from an EMBL/GenBank/DDBJ whole genome shotgun (WGS) entry which is preliminary data.</text>
</comment>
<comment type="subcellular location">
    <subcellularLocation>
        <location evidence="1">Cytoplasm</location>
    </subcellularLocation>
</comment>
<keyword evidence="4" id="KW-0808">Transferase</keyword>
<proteinExistence type="predicted"/>
<keyword evidence="2" id="KW-0813">Transport</keyword>
<evidence type="ECO:0000256" key="1">
    <source>
        <dbReference type="ARBA" id="ARBA00004496"/>
    </source>
</evidence>
<evidence type="ECO:0000313" key="8">
    <source>
        <dbReference type="EMBL" id="MCL6424044.1"/>
    </source>
</evidence>
<dbReference type="InterPro" id="IPR011055">
    <property type="entry name" value="Dup_hybrid_motif"/>
</dbReference>
<accession>A0ABT0R2R9</accession>
<gene>
    <name evidence="8" type="ORF">Bequi_11750</name>
</gene>
<dbReference type="Proteomes" id="UP001203761">
    <property type="component" value="Unassembled WGS sequence"/>
</dbReference>
<dbReference type="PROSITE" id="PS51093">
    <property type="entry name" value="PTS_EIIA_TYPE_1"/>
    <property type="match status" value="1"/>
</dbReference>
<evidence type="ECO:0000256" key="5">
    <source>
        <dbReference type="ARBA" id="ARBA00022683"/>
    </source>
</evidence>
<evidence type="ECO:0000256" key="6">
    <source>
        <dbReference type="ARBA" id="ARBA00022777"/>
    </source>
</evidence>
<evidence type="ECO:0000256" key="3">
    <source>
        <dbReference type="ARBA" id="ARBA00022597"/>
    </source>
</evidence>
<dbReference type="SUPFAM" id="SSF51261">
    <property type="entry name" value="Duplicated hybrid motif"/>
    <property type="match status" value="1"/>
</dbReference>
<keyword evidence="5" id="KW-0598">Phosphotransferase system</keyword>
<feature type="domain" description="PTS EIIA type-1" evidence="7">
    <location>
        <begin position="46"/>
        <end position="150"/>
    </location>
</feature>
<evidence type="ECO:0000313" key="9">
    <source>
        <dbReference type="Proteomes" id="UP001203761"/>
    </source>
</evidence>
<evidence type="ECO:0000259" key="7">
    <source>
        <dbReference type="PROSITE" id="PS51093"/>
    </source>
</evidence>
<name>A0ABT0R2R9_9MICO</name>
<dbReference type="PANTHER" id="PTHR45008:SF1">
    <property type="entry name" value="PTS SYSTEM GLUCOSE-SPECIFIC EIIA COMPONENT"/>
    <property type="match status" value="1"/>
</dbReference>